<sequence>MDFSAGHRLYPLIQDLQPDLAPKITDMLLELDNSEPAVPIPDQEPMTFSYLASLSPKDRDQILGWHLYSPILGQQPDLAPKITGMLLQLEDRTILKLLESPESLHAKVKKVVSVLHDVWAQETAKKNQGNEGELLQIGTDCTEHYLNSKTIPQEILRPPLTQTAQG</sequence>
<dbReference type="GO" id="GO:0005737">
    <property type="term" value="C:cytoplasm"/>
    <property type="evidence" value="ECO:0007669"/>
    <property type="project" value="TreeGrafter"/>
</dbReference>
<evidence type="ECO:0000313" key="3">
    <source>
        <dbReference type="Proteomes" id="UP001152622"/>
    </source>
</evidence>
<dbReference type="GO" id="GO:0005634">
    <property type="term" value="C:nucleus"/>
    <property type="evidence" value="ECO:0007669"/>
    <property type="project" value="TreeGrafter"/>
</dbReference>
<dbReference type="AlphaFoldDB" id="A0A9Q1GAJ7"/>
<dbReference type="GO" id="GO:0034450">
    <property type="term" value="F:ubiquitin-ubiquitin ligase activity"/>
    <property type="evidence" value="ECO:0007669"/>
    <property type="project" value="TreeGrafter"/>
</dbReference>
<dbReference type="SMART" id="SM00517">
    <property type="entry name" value="PolyA"/>
    <property type="match status" value="2"/>
</dbReference>
<organism evidence="2 3">
    <name type="scientific">Synaphobranchus kaupii</name>
    <name type="common">Kaup's arrowtooth eel</name>
    <dbReference type="NCBI Taxonomy" id="118154"/>
    <lineage>
        <taxon>Eukaryota</taxon>
        <taxon>Metazoa</taxon>
        <taxon>Chordata</taxon>
        <taxon>Craniata</taxon>
        <taxon>Vertebrata</taxon>
        <taxon>Euteleostomi</taxon>
        <taxon>Actinopterygii</taxon>
        <taxon>Neopterygii</taxon>
        <taxon>Teleostei</taxon>
        <taxon>Anguilliformes</taxon>
        <taxon>Synaphobranchidae</taxon>
        <taxon>Synaphobranchus</taxon>
    </lineage>
</organism>
<dbReference type="PANTHER" id="PTHR46276:SF1">
    <property type="entry name" value="E3 UBIQUITIN-PROTEIN LIGASE UBR5"/>
    <property type="match status" value="1"/>
</dbReference>
<keyword evidence="3" id="KW-1185">Reference proteome</keyword>
<dbReference type="EMBL" id="JAINUF010000001">
    <property type="protein sequence ID" value="KAJ8380123.1"/>
    <property type="molecule type" value="Genomic_DNA"/>
</dbReference>
<proteinExistence type="predicted"/>
<dbReference type="GO" id="GO:0000209">
    <property type="term" value="P:protein polyubiquitination"/>
    <property type="evidence" value="ECO:0007669"/>
    <property type="project" value="TreeGrafter"/>
</dbReference>
<gene>
    <name evidence="2" type="ORF">SKAU_G00009010</name>
</gene>
<dbReference type="GO" id="GO:0003723">
    <property type="term" value="F:RNA binding"/>
    <property type="evidence" value="ECO:0007669"/>
    <property type="project" value="InterPro"/>
</dbReference>
<dbReference type="InterPro" id="IPR036053">
    <property type="entry name" value="PABP-dom"/>
</dbReference>
<evidence type="ECO:0000313" key="2">
    <source>
        <dbReference type="EMBL" id="KAJ8380123.1"/>
    </source>
</evidence>
<comment type="caution">
    <text evidence="2">The sequence shown here is derived from an EMBL/GenBank/DDBJ whole genome shotgun (WGS) entry which is preliminary data.</text>
</comment>
<dbReference type="Proteomes" id="UP001152622">
    <property type="component" value="Chromosome 1"/>
</dbReference>
<dbReference type="SUPFAM" id="SSF63570">
    <property type="entry name" value="PABC (PABP) domain"/>
    <property type="match status" value="2"/>
</dbReference>
<feature type="domain" description="PABC" evidence="1">
    <location>
        <begin position="43"/>
        <end position="120"/>
    </location>
</feature>
<name>A0A9Q1GAJ7_SYNKA</name>
<reference evidence="2" key="1">
    <citation type="journal article" date="2023" name="Science">
        <title>Genome structures resolve the early diversification of teleost fishes.</title>
        <authorList>
            <person name="Parey E."/>
            <person name="Louis A."/>
            <person name="Montfort J."/>
            <person name="Bouchez O."/>
            <person name="Roques C."/>
            <person name="Iampietro C."/>
            <person name="Lluch J."/>
            <person name="Castinel A."/>
            <person name="Donnadieu C."/>
            <person name="Desvignes T."/>
            <person name="Floi Bucao C."/>
            <person name="Jouanno E."/>
            <person name="Wen M."/>
            <person name="Mejri S."/>
            <person name="Dirks R."/>
            <person name="Jansen H."/>
            <person name="Henkel C."/>
            <person name="Chen W.J."/>
            <person name="Zahm M."/>
            <person name="Cabau C."/>
            <person name="Klopp C."/>
            <person name="Thompson A.W."/>
            <person name="Robinson-Rechavi M."/>
            <person name="Braasch I."/>
            <person name="Lecointre G."/>
            <person name="Bobe J."/>
            <person name="Postlethwait J.H."/>
            <person name="Berthelot C."/>
            <person name="Roest Crollius H."/>
            <person name="Guiguen Y."/>
        </authorList>
    </citation>
    <scope>NUCLEOTIDE SEQUENCE</scope>
    <source>
        <strain evidence="2">WJC10195</strain>
    </source>
</reference>
<protein>
    <recommendedName>
        <fullName evidence="1">PABC domain-containing protein</fullName>
    </recommendedName>
</protein>
<dbReference type="InterPro" id="IPR002004">
    <property type="entry name" value="PABP_HYD_C"/>
</dbReference>
<dbReference type="PANTHER" id="PTHR46276">
    <property type="entry name" value="E3 UBIQUITIN-PROTEIN LIGASE UBR5"/>
    <property type="match status" value="1"/>
</dbReference>
<dbReference type="Gene3D" id="1.10.1900.10">
    <property type="entry name" value="c-terminal domain of poly(a) binding protein"/>
    <property type="match status" value="2"/>
</dbReference>
<evidence type="ECO:0000259" key="1">
    <source>
        <dbReference type="PROSITE" id="PS51309"/>
    </source>
</evidence>
<accession>A0A9Q1GAJ7</accession>
<dbReference type="PROSITE" id="PS51309">
    <property type="entry name" value="PABC"/>
    <property type="match status" value="1"/>
</dbReference>
<dbReference type="Pfam" id="PF00658">
    <property type="entry name" value="MLLE"/>
    <property type="match status" value="2"/>
</dbReference>
<dbReference type="OrthoDB" id="19742at2759"/>
<dbReference type="GO" id="GO:0090263">
    <property type="term" value="P:positive regulation of canonical Wnt signaling pathway"/>
    <property type="evidence" value="ECO:0007669"/>
    <property type="project" value="TreeGrafter"/>
</dbReference>